<name>A0A4Q2V424_FUSOX</name>
<dbReference type="PROSITE" id="PS50088">
    <property type="entry name" value="ANK_REPEAT"/>
    <property type="match status" value="1"/>
</dbReference>
<dbReference type="AlphaFoldDB" id="A0A4Q2V424"/>
<evidence type="ECO:0000256" key="3">
    <source>
        <dbReference type="PROSITE-ProRule" id="PRU00023"/>
    </source>
</evidence>
<comment type="caution">
    <text evidence="4">The sequence shown here is derived from an EMBL/GenBank/DDBJ whole genome shotgun (WGS) entry which is preliminary data.</text>
</comment>
<keyword evidence="1" id="KW-0677">Repeat</keyword>
<evidence type="ECO:0000313" key="5">
    <source>
        <dbReference type="Proteomes" id="UP000290540"/>
    </source>
</evidence>
<organism evidence="4 5">
    <name type="scientific">Fusarium oxysporum f. sp. narcissi</name>
    <dbReference type="NCBI Taxonomy" id="451672"/>
    <lineage>
        <taxon>Eukaryota</taxon>
        <taxon>Fungi</taxon>
        <taxon>Dikarya</taxon>
        <taxon>Ascomycota</taxon>
        <taxon>Pezizomycotina</taxon>
        <taxon>Sordariomycetes</taxon>
        <taxon>Hypocreomycetidae</taxon>
        <taxon>Hypocreales</taxon>
        <taxon>Nectriaceae</taxon>
        <taxon>Fusarium</taxon>
        <taxon>Fusarium oxysporum species complex</taxon>
    </lineage>
</organism>
<dbReference type="SUPFAM" id="SSF48403">
    <property type="entry name" value="Ankyrin repeat"/>
    <property type="match status" value="1"/>
</dbReference>
<dbReference type="InterPro" id="IPR036770">
    <property type="entry name" value="Ankyrin_rpt-contain_sf"/>
</dbReference>
<dbReference type="GO" id="GO:0005737">
    <property type="term" value="C:cytoplasm"/>
    <property type="evidence" value="ECO:0007669"/>
    <property type="project" value="TreeGrafter"/>
</dbReference>
<protein>
    <submittedName>
        <fullName evidence="4">Uncharacterized protein</fullName>
    </submittedName>
</protein>
<evidence type="ECO:0000313" key="4">
    <source>
        <dbReference type="EMBL" id="RYC79063.1"/>
    </source>
</evidence>
<dbReference type="Proteomes" id="UP000290540">
    <property type="component" value="Unassembled WGS sequence"/>
</dbReference>
<dbReference type="EMBL" id="MQTW01000795">
    <property type="protein sequence ID" value="RYC79063.1"/>
    <property type="molecule type" value="Genomic_DNA"/>
</dbReference>
<dbReference type="PANTHER" id="PTHR24198:SF165">
    <property type="entry name" value="ANKYRIN REPEAT-CONTAINING PROTEIN-RELATED"/>
    <property type="match status" value="1"/>
</dbReference>
<feature type="repeat" description="ANK" evidence="3">
    <location>
        <begin position="240"/>
        <end position="272"/>
    </location>
</feature>
<proteinExistence type="predicted"/>
<keyword evidence="2 3" id="KW-0040">ANK repeat</keyword>
<dbReference type="Pfam" id="PF12796">
    <property type="entry name" value="Ank_2"/>
    <property type="match status" value="1"/>
</dbReference>
<dbReference type="SMART" id="SM00248">
    <property type="entry name" value="ANK"/>
    <property type="match status" value="5"/>
</dbReference>
<dbReference type="PANTHER" id="PTHR24198">
    <property type="entry name" value="ANKYRIN REPEAT AND PROTEIN KINASE DOMAIN-CONTAINING PROTEIN"/>
    <property type="match status" value="1"/>
</dbReference>
<reference evidence="4 5" key="1">
    <citation type="submission" date="2016-12" db="EMBL/GenBank/DDBJ databases">
        <title>Draft genome sequence of Fusarium oxysporum causing rot on Narcissus.</title>
        <authorList>
            <person name="Armitage A.D."/>
            <person name="Taylor A."/>
            <person name="Clarkson J.P."/>
            <person name="Harrison R.J."/>
            <person name="Jackson A.C."/>
        </authorList>
    </citation>
    <scope>NUCLEOTIDE SEQUENCE [LARGE SCALE GENOMIC DNA]</scope>
    <source>
        <strain evidence="4 5">N139</strain>
    </source>
</reference>
<accession>A0A4Q2V424</accession>
<evidence type="ECO:0000256" key="2">
    <source>
        <dbReference type="ARBA" id="ARBA00023043"/>
    </source>
</evidence>
<dbReference type="Gene3D" id="1.25.40.20">
    <property type="entry name" value="Ankyrin repeat-containing domain"/>
    <property type="match status" value="2"/>
</dbReference>
<dbReference type="PROSITE" id="PS50297">
    <property type="entry name" value="ANK_REP_REGION"/>
    <property type="match status" value="1"/>
</dbReference>
<evidence type="ECO:0000256" key="1">
    <source>
        <dbReference type="ARBA" id="ARBA00022737"/>
    </source>
</evidence>
<sequence>MRTSLNHQMCRDRETAANATDSAIIDFMKAAVINSTTLGSASPFSHYGVSRTPYRDISTRSMALSFHIATGESLWPSDPIDDAVVSEYCTENLCIHLYAFEKENGSHPVDDSFSLLIKDAIGSVDEAARKRIPRLWYDVYSKPERIQALKITTAHAIARPKRRDEPGFNPEEAELAMGIRQDDVLAFKDAHKSGRLLGDIDPTTESGVNALFMLMIELHLKNILCFCLEEGLVDIEASINGFTPLQWSVKKGTWTAAATLLDLGANVSVLFHNTFVEEVITFGSQRSINILYFVQAVASSFPHICHIGESVEHVKDFDFNEKRFKTRPTDREPSSSAIHLAIFENAWTSFAALLSLGADVEKPCCKSMNPLQWAVGLLRPIFVGALIDAGASPNVRTTDSLETPLHELVQLDTTQWPNRWIYGDSQALRAPDDTRRDDQTHADIILELLLRAPTIDKEVRNDKGATPFLAACSAGNVRMCRRLASAEANPLATMPDGRGALHLAVEATDSGLVDYLCREWPEMMKMEDCEHRTPLSAAVDSSASEILAVWLLPPPVTPCAEVSESSAFRILGTAQQDFGALEILFGHYEAADPGSVIKALNGRDVGKNVSGPQSRDIQVKGLKSPKANIVETCATPPVAATSTAPNIEARHCGRSDSSVSAYVTTGASTETTSLLSSLDGYRIRQCITASSALFLNPCTGLASRIIQDEITQRI</sequence>
<gene>
    <name evidence="4" type="ORF">BFJ63_vAg18060</name>
</gene>
<dbReference type="InterPro" id="IPR002110">
    <property type="entry name" value="Ankyrin_rpt"/>
</dbReference>